<dbReference type="GO" id="GO:0005829">
    <property type="term" value="C:cytosol"/>
    <property type="evidence" value="ECO:0007669"/>
    <property type="project" value="TreeGrafter"/>
</dbReference>
<evidence type="ECO:0000256" key="9">
    <source>
        <dbReference type="ARBA" id="ARBA00022679"/>
    </source>
</evidence>
<evidence type="ECO:0000256" key="14">
    <source>
        <dbReference type="ARBA" id="ARBA00047783"/>
    </source>
</evidence>
<evidence type="ECO:0000256" key="6">
    <source>
        <dbReference type="ARBA" id="ARBA00014679"/>
    </source>
</evidence>
<dbReference type="NCBIfam" id="TIGR00088">
    <property type="entry name" value="trmD"/>
    <property type="match status" value="1"/>
</dbReference>
<evidence type="ECO:0000256" key="11">
    <source>
        <dbReference type="ARBA" id="ARBA00022694"/>
    </source>
</evidence>
<accession>A0A0G1FQH2</accession>
<dbReference type="PANTHER" id="PTHR46417">
    <property type="entry name" value="TRNA (GUANINE-N(1)-)-METHYLTRANSFERASE"/>
    <property type="match status" value="1"/>
</dbReference>
<evidence type="ECO:0000256" key="5">
    <source>
        <dbReference type="ARBA" id="ARBA00012807"/>
    </source>
</evidence>
<name>A0A0G1FQH2_9BACT</name>
<comment type="subunit">
    <text evidence="4 15 17">Homodimer.</text>
</comment>
<dbReference type="SUPFAM" id="SSF75217">
    <property type="entry name" value="alpha/beta knot"/>
    <property type="match status" value="1"/>
</dbReference>
<evidence type="ECO:0000256" key="16">
    <source>
        <dbReference type="PIRSR" id="PIRSR000386-1"/>
    </source>
</evidence>
<dbReference type="HAMAP" id="MF_00605">
    <property type="entry name" value="TrmD"/>
    <property type="match status" value="1"/>
</dbReference>
<protein>
    <recommendedName>
        <fullName evidence="6 15">tRNA (guanine-N(1)-)-methyltransferase</fullName>
        <ecNumber evidence="5 15">2.1.1.228</ecNumber>
    </recommendedName>
    <alternativeName>
        <fullName evidence="12 15">M1G-methyltransferase</fullName>
    </alternativeName>
    <alternativeName>
        <fullName evidence="13 15">tRNA [GM37] methyltransferase</fullName>
    </alternativeName>
</protein>
<keyword evidence="10 15" id="KW-0949">S-adenosyl-L-methionine</keyword>
<feature type="binding site" evidence="15 16">
    <location>
        <begin position="136"/>
        <end position="141"/>
    </location>
    <ligand>
        <name>S-adenosyl-L-methionine</name>
        <dbReference type="ChEBI" id="CHEBI:59789"/>
    </ligand>
</feature>
<proteinExistence type="inferred from homology"/>
<evidence type="ECO:0000256" key="2">
    <source>
        <dbReference type="ARBA" id="ARBA00004496"/>
    </source>
</evidence>
<dbReference type="FunFam" id="3.40.1280.10:FF:000001">
    <property type="entry name" value="tRNA (guanine-N(1)-)-methyltransferase"/>
    <property type="match status" value="1"/>
</dbReference>
<keyword evidence="11 15" id="KW-0819">tRNA processing</keyword>
<evidence type="ECO:0000256" key="7">
    <source>
        <dbReference type="ARBA" id="ARBA00022490"/>
    </source>
</evidence>
<evidence type="ECO:0000256" key="3">
    <source>
        <dbReference type="ARBA" id="ARBA00007630"/>
    </source>
</evidence>
<dbReference type="EMBL" id="LCFQ01000013">
    <property type="protein sequence ID" value="KKS97281.1"/>
    <property type="molecule type" value="Genomic_DNA"/>
</dbReference>
<dbReference type="GO" id="GO:0002939">
    <property type="term" value="P:tRNA N1-guanine methylation"/>
    <property type="evidence" value="ECO:0007669"/>
    <property type="project" value="TreeGrafter"/>
</dbReference>
<evidence type="ECO:0000256" key="13">
    <source>
        <dbReference type="ARBA" id="ARBA00033392"/>
    </source>
</evidence>
<evidence type="ECO:0000256" key="15">
    <source>
        <dbReference type="HAMAP-Rule" id="MF_00605"/>
    </source>
</evidence>
<keyword evidence="7 15" id="KW-0963">Cytoplasm</keyword>
<evidence type="ECO:0000256" key="4">
    <source>
        <dbReference type="ARBA" id="ARBA00011738"/>
    </source>
</evidence>
<evidence type="ECO:0000256" key="12">
    <source>
        <dbReference type="ARBA" id="ARBA00029736"/>
    </source>
</evidence>
<evidence type="ECO:0000313" key="20">
    <source>
        <dbReference type="Proteomes" id="UP000034090"/>
    </source>
</evidence>
<feature type="binding site" evidence="15 16">
    <location>
        <position position="116"/>
    </location>
    <ligand>
        <name>S-adenosyl-L-methionine</name>
        <dbReference type="ChEBI" id="CHEBI:59789"/>
    </ligand>
</feature>
<dbReference type="Gene3D" id="3.40.1280.10">
    <property type="match status" value="1"/>
</dbReference>
<dbReference type="STRING" id="1618578.UV74_C0013G0403"/>
<dbReference type="PIRSF" id="PIRSF000386">
    <property type="entry name" value="tRNA_mtase"/>
    <property type="match status" value="1"/>
</dbReference>
<dbReference type="AlphaFoldDB" id="A0A0G1FQH2"/>
<organism evidence="19 20">
    <name type="scientific">Candidatus Woesebacteria bacterium GW2011_GWB1_43_14</name>
    <dbReference type="NCBI Taxonomy" id="1618578"/>
    <lineage>
        <taxon>Bacteria</taxon>
        <taxon>Candidatus Woeseibacteriota</taxon>
    </lineage>
</organism>
<dbReference type="Pfam" id="PF01746">
    <property type="entry name" value="tRNA_m1G_MT"/>
    <property type="match status" value="1"/>
</dbReference>
<evidence type="ECO:0000256" key="17">
    <source>
        <dbReference type="RuleBase" id="RU003464"/>
    </source>
</evidence>
<evidence type="ECO:0000313" key="19">
    <source>
        <dbReference type="EMBL" id="KKS97281.1"/>
    </source>
</evidence>
<dbReference type="Gene3D" id="1.10.1270.20">
    <property type="entry name" value="tRNA(m1g37)methyltransferase, domain 2"/>
    <property type="match status" value="1"/>
</dbReference>
<feature type="domain" description="tRNA methyltransferase TRMD/TRM10-type" evidence="18">
    <location>
        <begin position="7"/>
        <end position="213"/>
    </location>
</feature>
<dbReference type="GO" id="GO:0052906">
    <property type="term" value="F:tRNA (guanine(37)-N1)-methyltransferase activity"/>
    <property type="evidence" value="ECO:0007669"/>
    <property type="project" value="UniProtKB-UniRule"/>
</dbReference>
<dbReference type="Proteomes" id="UP000034090">
    <property type="component" value="Unassembled WGS sequence"/>
</dbReference>
<comment type="catalytic activity">
    <reaction evidence="14 15 17">
        <text>guanosine(37) in tRNA + S-adenosyl-L-methionine = N(1)-methylguanosine(37) in tRNA + S-adenosyl-L-homocysteine + H(+)</text>
        <dbReference type="Rhea" id="RHEA:36899"/>
        <dbReference type="Rhea" id="RHEA-COMP:10145"/>
        <dbReference type="Rhea" id="RHEA-COMP:10147"/>
        <dbReference type="ChEBI" id="CHEBI:15378"/>
        <dbReference type="ChEBI" id="CHEBI:57856"/>
        <dbReference type="ChEBI" id="CHEBI:59789"/>
        <dbReference type="ChEBI" id="CHEBI:73542"/>
        <dbReference type="ChEBI" id="CHEBI:74269"/>
        <dbReference type="EC" id="2.1.1.228"/>
    </reaction>
</comment>
<evidence type="ECO:0000256" key="1">
    <source>
        <dbReference type="ARBA" id="ARBA00002634"/>
    </source>
</evidence>
<keyword evidence="9 15" id="KW-0808">Transferase</keyword>
<gene>
    <name evidence="15" type="primary">trmD</name>
    <name evidence="19" type="ORF">UV74_C0013G0403</name>
</gene>
<comment type="subcellular location">
    <subcellularLocation>
        <location evidence="2 15 17">Cytoplasm</location>
    </subcellularLocation>
</comment>
<comment type="function">
    <text evidence="1 15 17">Specifically methylates guanosine-37 in various tRNAs.</text>
</comment>
<evidence type="ECO:0000256" key="10">
    <source>
        <dbReference type="ARBA" id="ARBA00022691"/>
    </source>
</evidence>
<dbReference type="PATRIC" id="fig|1618578.3.peg.754"/>
<evidence type="ECO:0000256" key="8">
    <source>
        <dbReference type="ARBA" id="ARBA00022603"/>
    </source>
</evidence>
<dbReference type="PANTHER" id="PTHR46417:SF1">
    <property type="entry name" value="TRNA (GUANINE-N(1)-)-METHYLTRANSFERASE"/>
    <property type="match status" value="1"/>
</dbReference>
<dbReference type="NCBIfam" id="NF000648">
    <property type="entry name" value="PRK00026.1"/>
    <property type="match status" value="1"/>
</dbReference>
<dbReference type="InterPro" id="IPR029028">
    <property type="entry name" value="Alpha/beta_knot_MTases"/>
</dbReference>
<dbReference type="CDD" id="cd18080">
    <property type="entry name" value="TrmD-like"/>
    <property type="match status" value="1"/>
</dbReference>
<keyword evidence="8 15" id="KW-0489">Methyltransferase</keyword>
<dbReference type="InterPro" id="IPR016009">
    <property type="entry name" value="tRNA_MeTrfase_TRMD/TRM10"/>
</dbReference>
<dbReference type="InterPro" id="IPR023148">
    <property type="entry name" value="tRNA_m1G_MeTrfase_C_sf"/>
</dbReference>
<comment type="similarity">
    <text evidence="3 15 17">Belongs to the RNA methyltransferase TrmD family.</text>
</comment>
<reference evidence="19 20" key="1">
    <citation type="journal article" date="2015" name="Nature">
        <title>rRNA introns, odd ribosomes, and small enigmatic genomes across a large radiation of phyla.</title>
        <authorList>
            <person name="Brown C.T."/>
            <person name="Hug L.A."/>
            <person name="Thomas B.C."/>
            <person name="Sharon I."/>
            <person name="Castelle C.J."/>
            <person name="Singh A."/>
            <person name="Wilkins M.J."/>
            <person name="Williams K.H."/>
            <person name="Banfield J.F."/>
        </authorList>
    </citation>
    <scope>NUCLEOTIDE SEQUENCE [LARGE SCALE GENOMIC DNA]</scope>
</reference>
<sequence>MPIITKMKIDILTLFPKMFDGPFNESIIGRAVGKSLVQVKIHDLRDWATDKHKSVDDKPYGGGAGMIMRVDIIDAAVNKLRTPNSKIILLDAGGEVFNQQKSRKLSKLNHLILIAGHYEGVDHRVHEHLADEVISIGNYVLTGGELPAMVIADTIVRLIPGVIDPESLKEESFSPKISTEYPQYTRPEKFNNWEVPKVLLSGNHTEIEKWKKNN</sequence>
<dbReference type="InterPro" id="IPR029026">
    <property type="entry name" value="tRNA_m1G_MTases_N"/>
</dbReference>
<dbReference type="EC" id="2.1.1.228" evidence="5 15"/>
<comment type="caution">
    <text evidence="19">The sequence shown here is derived from an EMBL/GenBank/DDBJ whole genome shotgun (WGS) entry which is preliminary data.</text>
</comment>
<evidence type="ECO:0000259" key="18">
    <source>
        <dbReference type="Pfam" id="PF01746"/>
    </source>
</evidence>
<dbReference type="InterPro" id="IPR002649">
    <property type="entry name" value="tRNA_m1G_MeTrfase_TrmD"/>
</dbReference>